<feature type="compositionally biased region" description="Basic and acidic residues" evidence="1">
    <location>
        <begin position="1"/>
        <end position="17"/>
    </location>
</feature>
<proteinExistence type="predicted"/>
<comment type="caution">
    <text evidence="2">The sequence shown here is derived from an EMBL/GenBank/DDBJ whole genome shotgun (WGS) entry which is preliminary data.</text>
</comment>
<protein>
    <submittedName>
        <fullName evidence="2">Uncharacterized protein</fullName>
    </submittedName>
</protein>
<organism evidence="2 3">
    <name type="scientific">Paenibacillus xerothermodurans</name>
    <dbReference type="NCBI Taxonomy" id="1977292"/>
    <lineage>
        <taxon>Bacteria</taxon>
        <taxon>Bacillati</taxon>
        <taxon>Bacillota</taxon>
        <taxon>Bacilli</taxon>
        <taxon>Bacillales</taxon>
        <taxon>Paenibacillaceae</taxon>
        <taxon>Paenibacillus</taxon>
    </lineage>
</organism>
<name>A0A2W1NRJ9_PAEXE</name>
<feature type="region of interest" description="Disordered" evidence="1">
    <location>
        <begin position="41"/>
        <end position="60"/>
    </location>
</feature>
<keyword evidence="3" id="KW-1185">Reference proteome</keyword>
<feature type="region of interest" description="Disordered" evidence="1">
    <location>
        <begin position="1"/>
        <end position="35"/>
    </location>
</feature>
<dbReference type="EMBL" id="NHRJ02000002">
    <property type="protein sequence ID" value="PZE22155.1"/>
    <property type="molecule type" value="Genomic_DNA"/>
</dbReference>
<sequence length="60" mass="6286">MPTKIEKVNPGTEDHPYNDGNNGAGDALEVGGSTDEATWANARNHVRAQEPLSPNGDATP</sequence>
<evidence type="ECO:0000256" key="1">
    <source>
        <dbReference type="SAM" id="MobiDB-lite"/>
    </source>
</evidence>
<dbReference type="AlphaFoldDB" id="A0A2W1NRJ9"/>
<gene>
    <name evidence="2" type="ORF">CBW46_007200</name>
</gene>
<evidence type="ECO:0000313" key="2">
    <source>
        <dbReference type="EMBL" id="PZE22155.1"/>
    </source>
</evidence>
<dbReference type="Proteomes" id="UP000214746">
    <property type="component" value="Unassembled WGS sequence"/>
</dbReference>
<evidence type="ECO:0000313" key="3">
    <source>
        <dbReference type="Proteomes" id="UP000214746"/>
    </source>
</evidence>
<accession>A0A2W1NRJ9</accession>
<reference evidence="2" key="1">
    <citation type="submission" date="2018-06" db="EMBL/GenBank/DDBJ databases">
        <title>Paenibacillus xerothermodurans sp. nov. an extremely dry heat resistant spore forming bacterium isolated from the soil of Cape Canaveral, Florida.</title>
        <authorList>
            <person name="Seuylemezian A."/>
            <person name="Kaur N."/>
            <person name="Patil P."/>
            <person name="Patil P."/>
            <person name="Mayilraj S."/>
            <person name="Vaishampayan P."/>
        </authorList>
    </citation>
    <scope>NUCLEOTIDE SEQUENCE [LARGE SCALE GENOMIC DNA]</scope>
    <source>
        <strain evidence="2">ATCC 27380</strain>
    </source>
</reference>